<evidence type="ECO:0000256" key="4">
    <source>
        <dbReference type="ARBA" id="ARBA00022475"/>
    </source>
</evidence>
<dbReference type="InterPro" id="IPR051469">
    <property type="entry name" value="FliN/MopA/SpaO"/>
</dbReference>
<evidence type="ECO:0000313" key="10">
    <source>
        <dbReference type="EMBL" id="HFT93077.1"/>
    </source>
</evidence>
<dbReference type="InterPro" id="IPR036429">
    <property type="entry name" value="SpoA-like_sf"/>
</dbReference>
<name>A0A7C3R473_9BACT</name>
<evidence type="ECO:0000256" key="6">
    <source>
        <dbReference type="ARBA" id="ARBA00022779"/>
    </source>
</evidence>
<comment type="similarity">
    <text evidence="2">Belongs to the FliN/MopA/SpaO family.</text>
</comment>
<evidence type="ECO:0000256" key="3">
    <source>
        <dbReference type="ARBA" id="ARBA00021897"/>
    </source>
</evidence>
<dbReference type="GO" id="GO:0003774">
    <property type="term" value="F:cytoskeletal motor activity"/>
    <property type="evidence" value="ECO:0007669"/>
    <property type="project" value="InterPro"/>
</dbReference>
<dbReference type="InterPro" id="IPR001172">
    <property type="entry name" value="FliN_T3SS_HrcQb"/>
</dbReference>
<gene>
    <name evidence="10" type="primary">fliN</name>
    <name evidence="10" type="ORF">ENX03_03865</name>
</gene>
<keyword evidence="6" id="KW-0283">Flagellar rotation</keyword>
<feature type="region of interest" description="Disordered" evidence="8">
    <location>
        <begin position="17"/>
        <end position="42"/>
    </location>
</feature>
<accession>A0A7C3R473</accession>
<evidence type="ECO:0000256" key="8">
    <source>
        <dbReference type="SAM" id="MobiDB-lite"/>
    </source>
</evidence>
<keyword evidence="10" id="KW-0969">Cilium</keyword>
<dbReference type="NCBIfam" id="TIGR02480">
    <property type="entry name" value="fliN"/>
    <property type="match status" value="1"/>
</dbReference>
<keyword evidence="7" id="KW-0472">Membrane</keyword>
<organism evidence="10">
    <name type="scientific">Leptospirillum ferriphilum</name>
    <dbReference type="NCBI Taxonomy" id="178606"/>
    <lineage>
        <taxon>Bacteria</taxon>
        <taxon>Pseudomonadati</taxon>
        <taxon>Nitrospirota</taxon>
        <taxon>Nitrospiria</taxon>
        <taxon>Nitrospirales</taxon>
        <taxon>Nitrospiraceae</taxon>
        <taxon>Leptospirillum</taxon>
    </lineage>
</organism>
<feature type="compositionally biased region" description="Basic and acidic residues" evidence="8">
    <location>
        <begin position="18"/>
        <end position="39"/>
    </location>
</feature>
<reference evidence="10" key="1">
    <citation type="journal article" date="2020" name="mSystems">
        <title>Genome- and Community-Level Interaction Insights into Carbon Utilization and Element Cycling Functions of Hydrothermarchaeota in Hydrothermal Sediment.</title>
        <authorList>
            <person name="Zhou Z."/>
            <person name="Liu Y."/>
            <person name="Xu W."/>
            <person name="Pan J."/>
            <person name="Luo Z.H."/>
            <person name="Li M."/>
        </authorList>
    </citation>
    <scope>NUCLEOTIDE SEQUENCE [LARGE SCALE GENOMIC DNA]</scope>
    <source>
        <strain evidence="10">SpSt-902</strain>
    </source>
</reference>
<keyword evidence="4" id="KW-1003">Cell membrane</keyword>
<dbReference type="GO" id="GO:0006935">
    <property type="term" value="P:chemotaxis"/>
    <property type="evidence" value="ECO:0007669"/>
    <property type="project" value="UniProtKB-KW"/>
</dbReference>
<dbReference type="EMBL" id="DTMM01000082">
    <property type="protein sequence ID" value="HFT93077.1"/>
    <property type="molecule type" value="Genomic_DNA"/>
</dbReference>
<dbReference type="PANTHER" id="PTHR43484">
    <property type="match status" value="1"/>
</dbReference>
<keyword evidence="5" id="KW-0145">Chemotaxis</keyword>
<protein>
    <recommendedName>
        <fullName evidence="3">Flagellar motor switch protein FliN</fullName>
    </recommendedName>
</protein>
<evidence type="ECO:0000256" key="1">
    <source>
        <dbReference type="ARBA" id="ARBA00004413"/>
    </source>
</evidence>
<dbReference type="GO" id="GO:0071973">
    <property type="term" value="P:bacterial-type flagellum-dependent cell motility"/>
    <property type="evidence" value="ECO:0007669"/>
    <property type="project" value="InterPro"/>
</dbReference>
<evidence type="ECO:0000256" key="5">
    <source>
        <dbReference type="ARBA" id="ARBA00022500"/>
    </source>
</evidence>
<keyword evidence="10" id="KW-0282">Flagellum</keyword>
<dbReference type="Gene3D" id="2.30.330.10">
    <property type="entry name" value="SpoA-like"/>
    <property type="match status" value="1"/>
</dbReference>
<dbReference type="GO" id="GO:0009425">
    <property type="term" value="C:bacterial-type flagellum basal body"/>
    <property type="evidence" value="ECO:0007669"/>
    <property type="project" value="InterPro"/>
</dbReference>
<feature type="domain" description="Flagellar motor switch protein FliN-like C-terminal" evidence="9">
    <location>
        <begin position="47"/>
        <end position="116"/>
    </location>
</feature>
<dbReference type="PRINTS" id="PR00956">
    <property type="entry name" value="FLGMOTORFLIN"/>
</dbReference>
<dbReference type="AlphaFoldDB" id="A0A7C3R473"/>
<keyword evidence="10" id="KW-0966">Cell projection</keyword>
<evidence type="ECO:0000256" key="2">
    <source>
        <dbReference type="ARBA" id="ARBA00009226"/>
    </source>
</evidence>
<dbReference type="GO" id="GO:0005886">
    <property type="term" value="C:plasma membrane"/>
    <property type="evidence" value="ECO:0007669"/>
    <property type="project" value="UniProtKB-SubCell"/>
</dbReference>
<dbReference type="InterPro" id="IPR001543">
    <property type="entry name" value="FliN-like_C"/>
</dbReference>
<dbReference type="Pfam" id="PF01052">
    <property type="entry name" value="FliMN_C"/>
    <property type="match status" value="1"/>
</dbReference>
<comment type="caution">
    <text evidence="10">The sequence shown here is derived from an EMBL/GenBank/DDBJ whole genome shotgun (WGS) entry which is preliminary data.</text>
</comment>
<evidence type="ECO:0000256" key="7">
    <source>
        <dbReference type="ARBA" id="ARBA00023136"/>
    </source>
</evidence>
<comment type="subcellular location">
    <subcellularLocation>
        <location evidence="1">Cell membrane</location>
        <topology evidence="1">Peripheral membrane protein</topology>
        <orientation evidence="1">Cytoplasmic side</orientation>
    </subcellularLocation>
</comment>
<evidence type="ECO:0000259" key="9">
    <source>
        <dbReference type="Pfam" id="PF01052"/>
    </source>
</evidence>
<dbReference type="SUPFAM" id="SSF101801">
    <property type="entry name" value="Surface presentation of antigens (SPOA)"/>
    <property type="match status" value="1"/>
</dbReference>
<dbReference type="PANTHER" id="PTHR43484:SF1">
    <property type="entry name" value="FLAGELLAR MOTOR SWITCH PROTEIN FLIN"/>
    <property type="match status" value="1"/>
</dbReference>
<dbReference type="InterPro" id="IPR012826">
    <property type="entry name" value="FliN"/>
</dbReference>
<proteinExistence type="inferred from homology"/>
<sequence length="125" mass="13676">MADEPLDEEALAAAWEADLAKQDKGDEPPVQQEPDKTAEPPESIDFLLDVPLTVSVRVGTARMLIKDLLQLGQGSVVELDKLAGEPMEILINDKLVARGEVVMVNDKYGVRLTDIVSPIERIKSL</sequence>